<dbReference type="Pfam" id="PF04773">
    <property type="entry name" value="FecR"/>
    <property type="match status" value="1"/>
</dbReference>
<dbReference type="EMBL" id="JAANIU010007683">
    <property type="protein sequence ID" value="KAG1537005.1"/>
    <property type="molecule type" value="Genomic_DNA"/>
</dbReference>
<sequence length="163" mass="17318">MLAVGVGATIAWPRTGHYAAAHGMPREVTLPDSTVVRLDAESEISVRMTLLGRRVELERGQASFVVAKDRRPFAVHAAGLQVTDIGTTFDVSLLREQARIGVSEGRVDVRGDGGRGRMLADLGAGQAAQHDGMVDRAGAVPRRGAARRGRPLQPAQHAAPARE</sequence>
<name>A0A9P7C5P1_9FUNG</name>
<protein>
    <recommendedName>
        <fullName evidence="2">FecR protein domain-containing protein</fullName>
    </recommendedName>
</protein>
<feature type="region of interest" description="Disordered" evidence="1">
    <location>
        <begin position="140"/>
        <end position="163"/>
    </location>
</feature>
<dbReference type="InterPro" id="IPR012373">
    <property type="entry name" value="Ferrdict_sens_TM"/>
</dbReference>
<gene>
    <name evidence="3" type="ORF">G6F50_014945</name>
</gene>
<dbReference type="AlphaFoldDB" id="A0A9P7C5P1"/>
<feature type="domain" description="FecR protein" evidence="2">
    <location>
        <begin position="22"/>
        <end position="107"/>
    </location>
</feature>
<reference evidence="3 4" key="1">
    <citation type="journal article" date="2020" name="Microb. Genom.">
        <title>Genetic diversity of clinical and environmental Mucorales isolates obtained from an investigation of mucormycosis cases among solid organ transplant recipients.</title>
        <authorList>
            <person name="Nguyen M.H."/>
            <person name="Kaul D."/>
            <person name="Muto C."/>
            <person name="Cheng S.J."/>
            <person name="Richter R.A."/>
            <person name="Bruno V.M."/>
            <person name="Liu G."/>
            <person name="Beyhan S."/>
            <person name="Sundermann A.J."/>
            <person name="Mounaud S."/>
            <person name="Pasculle A.W."/>
            <person name="Nierman W.C."/>
            <person name="Driscoll E."/>
            <person name="Cumbie R."/>
            <person name="Clancy C.J."/>
            <person name="Dupont C.L."/>
        </authorList>
    </citation>
    <scope>NUCLEOTIDE SEQUENCE [LARGE SCALE GENOMIC DNA]</scope>
    <source>
        <strain evidence="3 4">GL24</strain>
    </source>
</reference>
<accession>A0A9P7C5P1</accession>
<evidence type="ECO:0000259" key="2">
    <source>
        <dbReference type="Pfam" id="PF04773"/>
    </source>
</evidence>
<dbReference type="Gene3D" id="2.60.120.1440">
    <property type="match status" value="1"/>
</dbReference>
<dbReference type="GO" id="GO:0016989">
    <property type="term" value="F:sigma factor antagonist activity"/>
    <property type="evidence" value="ECO:0007669"/>
    <property type="project" value="TreeGrafter"/>
</dbReference>
<dbReference type="PANTHER" id="PTHR30273:SF2">
    <property type="entry name" value="PROTEIN FECR"/>
    <property type="match status" value="1"/>
</dbReference>
<evidence type="ECO:0000313" key="4">
    <source>
        <dbReference type="Proteomes" id="UP000740926"/>
    </source>
</evidence>
<dbReference type="Proteomes" id="UP000740926">
    <property type="component" value="Unassembled WGS sequence"/>
</dbReference>
<dbReference type="PANTHER" id="PTHR30273">
    <property type="entry name" value="PERIPLASMIC SIGNAL SENSOR AND SIGMA FACTOR ACTIVATOR FECR-RELATED"/>
    <property type="match status" value="1"/>
</dbReference>
<keyword evidence="4" id="KW-1185">Reference proteome</keyword>
<evidence type="ECO:0000313" key="3">
    <source>
        <dbReference type="EMBL" id="KAG1537005.1"/>
    </source>
</evidence>
<evidence type="ECO:0000256" key="1">
    <source>
        <dbReference type="SAM" id="MobiDB-lite"/>
    </source>
</evidence>
<comment type="caution">
    <text evidence="3">The sequence shown here is derived from an EMBL/GenBank/DDBJ whole genome shotgun (WGS) entry which is preliminary data.</text>
</comment>
<proteinExistence type="predicted"/>
<organism evidence="3 4">
    <name type="scientific">Rhizopus delemar</name>
    <dbReference type="NCBI Taxonomy" id="936053"/>
    <lineage>
        <taxon>Eukaryota</taxon>
        <taxon>Fungi</taxon>
        <taxon>Fungi incertae sedis</taxon>
        <taxon>Mucoromycota</taxon>
        <taxon>Mucoromycotina</taxon>
        <taxon>Mucoromycetes</taxon>
        <taxon>Mucorales</taxon>
        <taxon>Mucorineae</taxon>
        <taxon>Rhizopodaceae</taxon>
        <taxon>Rhizopus</taxon>
    </lineage>
</organism>
<dbReference type="InterPro" id="IPR006860">
    <property type="entry name" value="FecR"/>
</dbReference>